<dbReference type="EMBL" id="JAINWA010000003">
    <property type="protein sequence ID" value="MCD1654578.1"/>
    <property type="molecule type" value="Genomic_DNA"/>
</dbReference>
<dbReference type="GO" id="GO:0000049">
    <property type="term" value="F:tRNA binding"/>
    <property type="evidence" value="ECO:0007669"/>
    <property type="project" value="TreeGrafter"/>
</dbReference>
<dbReference type="InterPro" id="IPR003607">
    <property type="entry name" value="HD/PDEase_dom"/>
</dbReference>
<accession>A0AAE3EJG6</accession>
<comment type="similarity">
    <text evidence="9">Belongs to the tRNA nucleotidyltransferase/poly(A) polymerase family.</text>
</comment>
<dbReference type="InterPro" id="IPR032828">
    <property type="entry name" value="PolyA_RNA-bd"/>
</dbReference>
<keyword evidence="6" id="KW-0547">Nucleotide-binding</keyword>
<reference evidence="13" key="1">
    <citation type="submission" date="2021-08" db="EMBL/GenBank/DDBJ databases">
        <title>Comparative analyses of Brucepasteria parasyntrophica and Teretinema zuelzerae.</title>
        <authorList>
            <person name="Song Y."/>
            <person name="Brune A."/>
        </authorList>
    </citation>
    <scope>NUCLEOTIDE SEQUENCE</scope>
    <source>
        <strain evidence="13">DSM 1903</strain>
    </source>
</reference>
<dbReference type="CDD" id="cd00077">
    <property type="entry name" value="HDc"/>
    <property type="match status" value="1"/>
</dbReference>
<keyword evidence="3" id="KW-0819">tRNA processing</keyword>
<protein>
    <submittedName>
        <fullName evidence="13">HD domain-containing protein</fullName>
    </submittedName>
</protein>
<dbReference type="Gene3D" id="3.30.460.10">
    <property type="entry name" value="Beta Polymerase, domain 2"/>
    <property type="match status" value="1"/>
</dbReference>
<dbReference type="Pfam" id="PF01743">
    <property type="entry name" value="PolyA_pol"/>
    <property type="match status" value="1"/>
</dbReference>
<evidence type="ECO:0000256" key="1">
    <source>
        <dbReference type="ARBA" id="ARBA00001946"/>
    </source>
</evidence>
<dbReference type="SUPFAM" id="SSF81891">
    <property type="entry name" value="Poly A polymerase C-terminal region-like"/>
    <property type="match status" value="1"/>
</dbReference>
<keyword evidence="8 9" id="KW-0694">RNA-binding</keyword>
<dbReference type="GO" id="GO:0000166">
    <property type="term" value="F:nucleotide binding"/>
    <property type="evidence" value="ECO:0007669"/>
    <property type="project" value="UniProtKB-KW"/>
</dbReference>
<dbReference type="InterPro" id="IPR002646">
    <property type="entry name" value="PolA_pol_head_dom"/>
</dbReference>
<organism evidence="13 14">
    <name type="scientific">Teretinema zuelzerae</name>
    <dbReference type="NCBI Taxonomy" id="156"/>
    <lineage>
        <taxon>Bacteria</taxon>
        <taxon>Pseudomonadati</taxon>
        <taxon>Spirochaetota</taxon>
        <taxon>Spirochaetia</taxon>
        <taxon>Spirochaetales</taxon>
        <taxon>Treponemataceae</taxon>
        <taxon>Teretinema</taxon>
    </lineage>
</organism>
<dbReference type="AlphaFoldDB" id="A0AAE3EJG6"/>
<dbReference type="GO" id="GO:0008033">
    <property type="term" value="P:tRNA processing"/>
    <property type="evidence" value="ECO:0007669"/>
    <property type="project" value="UniProtKB-KW"/>
</dbReference>
<feature type="domain" description="CCA-adding enzyme C-terminal" evidence="12">
    <location>
        <begin position="298"/>
        <end position="442"/>
    </location>
</feature>
<dbReference type="PANTHER" id="PTHR46173">
    <property type="entry name" value="CCA TRNA NUCLEOTIDYLTRANSFERASE 1, MITOCHONDRIAL"/>
    <property type="match status" value="1"/>
</dbReference>
<evidence type="ECO:0000256" key="7">
    <source>
        <dbReference type="ARBA" id="ARBA00022842"/>
    </source>
</evidence>
<keyword evidence="7" id="KW-0460">Magnesium</keyword>
<feature type="domain" description="Poly A polymerase head" evidence="10">
    <location>
        <begin position="24"/>
        <end position="145"/>
    </location>
</feature>
<evidence type="ECO:0000256" key="5">
    <source>
        <dbReference type="ARBA" id="ARBA00022723"/>
    </source>
</evidence>
<evidence type="ECO:0000256" key="4">
    <source>
        <dbReference type="ARBA" id="ARBA00022695"/>
    </source>
</evidence>
<dbReference type="CDD" id="cd05398">
    <property type="entry name" value="NT_ClassII-CCAase"/>
    <property type="match status" value="1"/>
</dbReference>
<evidence type="ECO:0000256" key="9">
    <source>
        <dbReference type="RuleBase" id="RU003953"/>
    </source>
</evidence>
<dbReference type="InterPro" id="IPR032810">
    <property type="entry name" value="CCA-adding_enz_C"/>
</dbReference>
<dbReference type="SUPFAM" id="SSF81301">
    <property type="entry name" value="Nucleotidyltransferase"/>
    <property type="match status" value="1"/>
</dbReference>
<keyword evidence="5" id="KW-0479">Metal-binding</keyword>
<feature type="domain" description="tRNA nucleotidyltransferase/poly(A) polymerase RNA and SrmB- binding" evidence="11">
    <location>
        <begin position="172"/>
        <end position="232"/>
    </location>
</feature>
<keyword evidence="14" id="KW-1185">Reference proteome</keyword>
<dbReference type="InterPro" id="IPR050264">
    <property type="entry name" value="Bact_CCA-adding_enz_type3_sf"/>
</dbReference>
<evidence type="ECO:0000259" key="10">
    <source>
        <dbReference type="Pfam" id="PF01743"/>
    </source>
</evidence>
<dbReference type="PANTHER" id="PTHR46173:SF1">
    <property type="entry name" value="CCA TRNA NUCLEOTIDYLTRANSFERASE 1, MITOCHONDRIAL"/>
    <property type="match status" value="1"/>
</dbReference>
<proteinExistence type="inferred from homology"/>
<dbReference type="RefSeq" id="WP_230754972.1">
    <property type="nucleotide sequence ID" value="NZ_JAINWA010000003.1"/>
</dbReference>
<dbReference type="Gene3D" id="1.10.3090.10">
    <property type="entry name" value="cca-adding enzyme, domain 2"/>
    <property type="match status" value="1"/>
</dbReference>
<keyword evidence="2 9" id="KW-0808">Transferase</keyword>
<name>A0AAE3EJG6_9SPIR</name>
<comment type="cofactor">
    <cofactor evidence="1">
        <name>Mg(2+)</name>
        <dbReference type="ChEBI" id="CHEBI:18420"/>
    </cofactor>
</comment>
<dbReference type="GO" id="GO:0016779">
    <property type="term" value="F:nucleotidyltransferase activity"/>
    <property type="evidence" value="ECO:0007669"/>
    <property type="project" value="UniProtKB-KW"/>
</dbReference>
<evidence type="ECO:0000256" key="2">
    <source>
        <dbReference type="ARBA" id="ARBA00022679"/>
    </source>
</evidence>
<evidence type="ECO:0000313" key="14">
    <source>
        <dbReference type="Proteomes" id="UP001198163"/>
    </source>
</evidence>
<dbReference type="GO" id="GO:0046872">
    <property type="term" value="F:metal ion binding"/>
    <property type="evidence" value="ECO:0007669"/>
    <property type="project" value="UniProtKB-KW"/>
</dbReference>
<gene>
    <name evidence="13" type="ORF">K7J14_07645</name>
</gene>
<sequence length="458" mass="51366">MHKIQVPEILKKISVAFKSAGFSVYLVGGAVRDHFLGKEHDDLDIATDATPDQVARLFKRIIPTGIEHGTVTIIVGDRHIECTTFRTEEGYTDGRRPDKIEFAPTIEEDLSRRDFTMNAIAAALPEGIITDPFNGIQDIRHGIIRTVGDAKERFSEDGLRPMRAVRFAAQLGFSIERKTLDAIGPALQVTAQVAIERIRDEFIKIALAPKPSIGLRCMEETGLLRLIFPELQNCRGIEQKGLHEFDVLDHIYFACDSAPPAIELRLAALFHDIGKPAVRAIGPGGEWTFHNHETESARIAENILKRLKFPVKLTQQTTHLIRQHMFNYQSEWTDAAVRRFIVRVGEESIQDLFSLRRADTAAITGTPAHALKHTMLDEFDDRIQKIQKEKHAFALKDLSVNGGDLVSLGIGPGPVTGKILNELLETVLDDPELNEKQRLLEIARLIYQKKFNQEMPVG</sequence>
<dbReference type="Proteomes" id="UP001198163">
    <property type="component" value="Unassembled WGS sequence"/>
</dbReference>
<dbReference type="Pfam" id="PF13735">
    <property type="entry name" value="tRNA_NucTran2_2"/>
    <property type="match status" value="1"/>
</dbReference>
<evidence type="ECO:0000256" key="3">
    <source>
        <dbReference type="ARBA" id="ARBA00022694"/>
    </source>
</evidence>
<evidence type="ECO:0000259" key="12">
    <source>
        <dbReference type="Pfam" id="PF13735"/>
    </source>
</evidence>
<keyword evidence="4" id="KW-0548">Nucleotidyltransferase</keyword>
<dbReference type="Gene3D" id="1.10.246.80">
    <property type="match status" value="1"/>
</dbReference>
<evidence type="ECO:0000256" key="8">
    <source>
        <dbReference type="ARBA" id="ARBA00022884"/>
    </source>
</evidence>
<evidence type="ECO:0000256" key="6">
    <source>
        <dbReference type="ARBA" id="ARBA00022741"/>
    </source>
</evidence>
<dbReference type="InterPro" id="IPR043519">
    <property type="entry name" value="NT_sf"/>
</dbReference>
<comment type="caution">
    <text evidence="13">The sequence shown here is derived from an EMBL/GenBank/DDBJ whole genome shotgun (WGS) entry which is preliminary data.</text>
</comment>
<evidence type="ECO:0000259" key="11">
    <source>
        <dbReference type="Pfam" id="PF12627"/>
    </source>
</evidence>
<dbReference type="Pfam" id="PF12627">
    <property type="entry name" value="PolyA_pol_RNAbd"/>
    <property type="match status" value="1"/>
</dbReference>
<evidence type="ECO:0000313" key="13">
    <source>
        <dbReference type="EMBL" id="MCD1654578.1"/>
    </source>
</evidence>